<dbReference type="EMBL" id="LR903261">
    <property type="protein sequence ID" value="CAD7251700.1"/>
    <property type="molecule type" value="Genomic_DNA"/>
</dbReference>
<dbReference type="PANTHER" id="PTHR34485">
    <property type="entry name" value="PROLINE-RICH, LACRIMAL 1"/>
    <property type="match status" value="1"/>
</dbReference>
<dbReference type="EMBL" id="CAJPEV010003744">
    <property type="protein sequence ID" value="CAG0900456.1"/>
    <property type="molecule type" value="Genomic_DNA"/>
</dbReference>
<dbReference type="PANTHER" id="PTHR34485:SF2">
    <property type="entry name" value="PROLINE RICH, LACRIMAL 1"/>
    <property type="match status" value="1"/>
</dbReference>
<dbReference type="AlphaFoldDB" id="A0A7R9FQV6"/>
<reference evidence="1" key="1">
    <citation type="submission" date="2020-11" db="EMBL/GenBank/DDBJ databases">
        <authorList>
            <person name="Tran Van P."/>
        </authorList>
    </citation>
    <scope>NUCLEOTIDE SEQUENCE</scope>
</reference>
<dbReference type="Proteomes" id="UP000677054">
    <property type="component" value="Unassembled WGS sequence"/>
</dbReference>
<protein>
    <submittedName>
        <fullName evidence="1">Uncharacterized protein</fullName>
    </submittedName>
</protein>
<evidence type="ECO:0000313" key="1">
    <source>
        <dbReference type="EMBL" id="CAD7251700.1"/>
    </source>
</evidence>
<evidence type="ECO:0000313" key="2">
    <source>
        <dbReference type="Proteomes" id="UP000677054"/>
    </source>
</evidence>
<dbReference type="OrthoDB" id="5947716at2759"/>
<sequence>MTNPERPAELKNEDLQQLIYEDPSQFSCQLVASELLSKRTIIRHLYDLDMSPAATSESNLSSSPGYAGVGMAAVTPKTYARTLLDMYHPVQTMVDKMCSRTIYEMLKKDPGEVGCISRAITTSDGAWLTRGSHSKNSSFIIRDFLTGGYLSAEGYAASEGFRYLKTRGVHVEVNWQDKDSTSKLSFREAYPDEALSKIMICGGHAARSHTNVLQKYAGQKTVTKAFADNHKSLFPKLVLEAQKSESKKKYRVRMKKARLEENDERKRWMKTQAFTHDYGSAEDESEEEVEIEELGEEIGACNEAILFTSNLLVTATKEV</sequence>
<organism evidence="1">
    <name type="scientific">Darwinula stevensoni</name>
    <dbReference type="NCBI Taxonomy" id="69355"/>
    <lineage>
        <taxon>Eukaryota</taxon>
        <taxon>Metazoa</taxon>
        <taxon>Ecdysozoa</taxon>
        <taxon>Arthropoda</taxon>
        <taxon>Crustacea</taxon>
        <taxon>Oligostraca</taxon>
        <taxon>Ostracoda</taxon>
        <taxon>Podocopa</taxon>
        <taxon>Podocopida</taxon>
        <taxon>Darwinulocopina</taxon>
        <taxon>Darwinuloidea</taxon>
        <taxon>Darwinulidae</taxon>
        <taxon>Darwinula</taxon>
    </lineage>
</organism>
<accession>A0A7R9FQV6</accession>
<keyword evidence="2" id="KW-1185">Reference proteome</keyword>
<name>A0A7R9FQV6_9CRUS</name>
<proteinExistence type="predicted"/>
<gene>
    <name evidence="1" type="ORF">DSTB1V02_LOCUS11462</name>
</gene>